<dbReference type="EMBL" id="MN988497">
    <property type="protein sequence ID" value="QIG68815.1"/>
    <property type="molecule type" value="Genomic_DNA"/>
</dbReference>
<evidence type="ECO:0000313" key="1">
    <source>
        <dbReference type="EMBL" id="QIG68815.1"/>
    </source>
</evidence>
<dbReference type="Proteomes" id="UP000656384">
    <property type="component" value="Segment"/>
</dbReference>
<protein>
    <submittedName>
        <fullName evidence="1">Putative tail protein</fullName>
    </submittedName>
</protein>
<reference evidence="1" key="1">
    <citation type="submission" date="2020-01" db="EMBL/GenBank/DDBJ databases">
        <title>Patterns of diversity and host range of bacteriophage communities associated with bean-nodulatin bacteria.</title>
        <authorList>
            <person name="Vann Cauwenberghe J."/>
            <person name="Santamaria R.I."/>
            <person name="Bustos P."/>
            <person name="Juarez S."/>
            <person name="Gonzalez V."/>
        </authorList>
    </citation>
    <scope>NUCLEOTIDE SEQUENCE</scope>
</reference>
<accession>A0A7S5R6E3</accession>
<keyword evidence="2" id="KW-1185">Reference proteome</keyword>
<sequence>MAFDSEVLANSLEIALTTGKDFAIEDIDFTGPEYELPDTSGDAAVTPITLALLTDTTVGGTGVFDKLMTATKAHLRAEYDANRITGQDYTKAYIAMIEQSMATAVQFLLGKDQAYWQSVLAKAQAQAAAVQLVTARVQLLTAKLQAHLARYEAYTAEANYSLTKLKLATEDASYGAALAQRENLVKQGALIDEQTEQARAQTLDSRRDGATVRGNIGSQKDLISQQITSYQRDAEVKAAKIFADAWITQKTIDEGLVAPPGFTNSSIDDVLTTIKTNNGLIG</sequence>
<gene>
    <name evidence="1" type="ORF">EVB68_078</name>
</gene>
<proteinExistence type="predicted"/>
<evidence type="ECO:0000313" key="2">
    <source>
        <dbReference type="Proteomes" id="UP000656384"/>
    </source>
</evidence>
<name>A0A7S5R6E3_9CAUD</name>
<organism evidence="1 2">
    <name type="scientific">Rhizobium phage RHph_Y2_6</name>
    <dbReference type="NCBI Taxonomy" id="2509576"/>
    <lineage>
        <taxon>Viruses</taxon>
        <taxon>Duplodnaviria</taxon>
        <taxon>Heunggongvirae</taxon>
        <taxon>Uroviricota</taxon>
        <taxon>Caudoviricetes</taxon>
        <taxon>Schitoviridae</taxon>
        <taxon>Demetervirinae</taxon>
        <taxon>Acanvirus</taxon>
        <taxon>Acanvirus Y26</taxon>
    </lineage>
</organism>